<keyword evidence="4" id="KW-0547">Nucleotide-binding</keyword>
<organism evidence="11 12">
    <name type="scientific">Mycobacterium palustre</name>
    <dbReference type="NCBI Taxonomy" id="153971"/>
    <lineage>
        <taxon>Bacteria</taxon>
        <taxon>Bacillati</taxon>
        <taxon>Actinomycetota</taxon>
        <taxon>Actinomycetes</taxon>
        <taxon>Mycobacteriales</taxon>
        <taxon>Mycobacteriaceae</taxon>
        <taxon>Mycobacterium</taxon>
        <taxon>Mycobacterium simiae complex</taxon>
    </lineage>
</organism>
<proteinExistence type="predicted"/>
<feature type="compositionally biased region" description="Pro residues" evidence="9">
    <location>
        <begin position="296"/>
        <end position="312"/>
    </location>
</feature>
<keyword evidence="3" id="KW-0808">Transferase</keyword>
<feature type="compositionally biased region" description="Low complexity" evidence="9">
    <location>
        <begin position="351"/>
        <end position="366"/>
    </location>
</feature>
<reference evidence="11 12" key="1">
    <citation type="submission" date="2016-01" db="EMBL/GenBank/DDBJ databases">
        <title>The new phylogeny of the genus Mycobacterium.</title>
        <authorList>
            <person name="Tarcisio F."/>
            <person name="Conor M."/>
            <person name="Antonella G."/>
            <person name="Elisabetta G."/>
            <person name="Giulia F.S."/>
            <person name="Sara T."/>
            <person name="Anna F."/>
            <person name="Clotilde B."/>
            <person name="Roberto B."/>
            <person name="Veronica D.S."/>
            <person name="Fabio R."/>
            <person name="Monica P."/>
            <person name="Olivier J."/>
            <person name="Enrico T."/>
            <person name="Nicola S."/>
        </authorList>
    </citation>
    <scope>NUCLEOTIDE SEQUENCE [LARGE SCALE GENOMIC DNA]</scope>
    <source>
        <strain evidence="11 12">DSM 44572</strain>
    </source>
</reference>
<dbReference type="AlphaFoldDB" id="A0A1X1ZJW9"/>
<comment type="catalytic activity">
    <reaction evidence="8">
        <text>L-seryl-[protein] + ATP = O-phospho-L-seryl-[protein] + ADP + H(+)</text>
        <dbReference type="Rhea" id="RHEA:17989"/>
        <dbReference type="Rhea" id="RHEA-COMP:9863"/>
        <dbReference type="Rhea" id="RHEA-COMP:11604"/>
        <dbReference type="ChEBI" id="CHEBI:15378"/>
        <dbReference type="ChEBI" id="CHEBI:29999"/>
        <dbReference type="ChEBI" id="CHEBI:30616"/>
        <dbReference type="ChEBI" id="CHEBI:83421"/>
        <dbReference type="ChEBI" id="CHEBI:456216"/>
        <dbReference type="EC" id="2.7.11.1"/>
    </reaction>
</comment>
<evidence type="ECO:0000256" key="3">
    <source>
        <dbReference type="ARBA" id="ARBA00022679"/>
    </source>
</evidence>
<dbReference type="EMBL" id="LQPJ01000107">
    <property type="protein sequence ID" value="ORW23575.1"/>
    <property type="molecule type" value="Genomic_DNA"/>
</dbReference>
<dbReference type="InterPro" id="IPR011009">
    <property type="entry name" value="Kinase-like_dom_sf"/>
</dbReference>
<evidence type="ECO:0000313" key="12">
    <source>
        <dbReference type="Proteomes" id="UP000193529"/>
    </source>
</evidence>
<dbReference type="GO" id="GO:0080090">
    <property type="term" value="P:regulation of primary metabolic process"/>
    <property type="evidence" value="ECO:0007669"/>
    <property type="project" value="UniProtKB-ARBA"/>
</dbReference>
<dbReference type="Gene3D" id="3.30.200.20">
    <property type="entry name" value="Phosphorylase Kinase, domain 1"/>
    <property type="match status" value="1"/>
</dbReference>
<name>A0A1X1ZJW9_9MYCO</name>
<evidence type="ECO:0000256" key="9">
    <source>
        <dbReference type="SAM" id="MobiDB-lite"/>
    </source>
</evidence>
<dbReference type="SMART" id="SM00220">
    <property type="entry name" value="S_TKc"/>
    <property type="match status" value="1"/>
</dbReference>
<dbReference type="EC" id="2.7.11.1" evidence="1"/>
<feature type="region of interest" description="Disordered" evidence="9">
    <location>
        <begin position="287"/>
        <end position="313"/>
    </location>
</feature>
<evidence type="ECO:0000256" key="8">
    <source>
        <dbReference type="ARBA" id="ARBA00048679"/>
    </source>
</evidence>
<gene>
    <name evidence="11" type="ORF">AWC19_10870</name>
</gene>
<dbReference type="PROSITE" id="PS00108">
    <property type="entry name" value="PROTEIN_KINASE_ST"/>
    <property type="match status" value="1"/>
</dbReference>
<accession>A0A1X1ZJW9</accession>
<evidence type="ECO:0000256" key="5">
    <source>
        <dbReference type="ARBA" id="ARBA00022777"/>
    </source>
</evidence>
<keyword evidence="5" id="KW-0418">Kinase</keyword>
<evidence type="ECO:0000256" key="6">
    <source>
        <dbReference type="ARBA" id="ARBA00022840"/>
    </source>
</evidence>
<comment type="catalytic activity">
    <reaction evidence="7">
        <text>L-threonyl-[protein] + ATP = O-phospho-L-threonyl-[protein] + ADP + H(+)</text>
        <dbReference type="Rhea" id="RHEA:46608"/>
        <dbReference type="Rhea" id="RHEA-COMP:11060"/>
        <dbReference type="Rhea" id="RHEA-COMP:11605"/>
        <dbReference type="ChEBI" id="CHEBI:15378"/>
        <dbReference type="ChEBI" id="CHEBI:30013"/>
        <dbReference type="ChEBI" id="CHEBI:30616"/>
        <dbReference type="ChEBI" id="CHEBI:61977"/>
        <dbReference type="ChEBI" id="CHEBI:456216"/>
        <dbReference type="EC" id="2.7.11.1"/>
    </reaction>
</comment>
<feature type="region of interest" description="Disordered" evidence="9">
    <location>
        <begin position="344"/>
        <end position="376"/>
    </location>
</feature>
<dbReference type="SUPFAM" id="SSF56112">
    <property type="entry name" value="Protein kinase-like (PK-like)"/>
    <property type="match status" value="1"/>
</dbReference>
<evidence type="ECO:0000256" key="2">
    <source>
        <dbReference type="ARBA" id="ARBA00022527"/>
    </source>
</evidence>
<dbReference type="PANTHER" id="PTHR43289:SF6">
    <property type="entry name" value="SERINE_THREONINE-PROTEIN KINASE NEKL-3"/>
    <property type="match status" value="1"/>
</dbReference>
<dbReference type="InterPro" id="IPR000719">
    <property type="entry name" value="Prot_kinase_dom"/>
</dbReference>
<dbReference type="FunFam" id="3.30.200.20:FF:000035">
    <property type="entry name" value="Serine/threonine protein kinase Stk1"/>
    <property type="match status" value="1"/>
</dbReference>
<dbReference type="STRING" id="153971.AWC19_10870"/>
<keyword evidence="12" id="KW-1185">Reference proteome</keyword>
<sequence>MAGYRIERTLGAGGMGTVYLAHHPSLPRRDALKILSSELSHDPQFRTRFLREADLAATLDHPNIVTVYDRGETPDGQLWIAMQFVDGTDASAELDNGRVSVPRAVHIVIEVAKALDYAHSRKLLHRDVKPANFLLAGPVGYQERVLLADFGIARALDDAAHLTATGLVVATASYAAPETIEGHRVDHRADVYSLGCTLFRLLTGRTPYAEFSGMSATLMAHMLQPIPRATHTAPWLPPGVDDLFFHALAKDPDRRFQSAGALAAAAAATLGGRQPAPVPGGPVATRSWQMPSPAHSTPPPFGPPGWAAPPPGRRNRRRWGVVAGVAAVAVVAATAIGVKFATTSADDHRAASPTTATTATAPPVTAQSGNDAGAVGIITDDPTCVPWRSASEPWSESSPLSKWDPNSPDSPINIPASAWTPEQRAAMEKSGSTLRDIATKAVPLAQSTPHRVMRELYEQFIAYARAYSDSLNNYFPQLDVKLGVAAEGSLNALISTCNAVGDGAAVARSVLVAPEPAPPQMAPPQDPANPHRFIGTSDKSTCGEWAAVNQKFDDNPAVKDWKRFDSKVPIGQWSPEQKAAADAVAPLALGNADDIVRTAGRSNNPTIQDFAAFAAVYERAFSKALPTYGAHDGQLSTVAGSVRSLIGAACSAVGI</sequence>
<dbReference type="CDD" id="cd14014">
    <property type="entry name" value="STKc_PknB_like"/>
    <property type="match status" value="1"/>
</dbReference>
<evidence type="ECO:0000256" key="4">
    <source>
        <dbReference type="ARBA" id="ARBA00022741"/>
    </source>
</evidence>
<dbReference type="GO" id="GO:0004674">
    <property type="term" value="F:protein serine/threonine kinase activity"/>
    <property type="evidence" value="ECO:0007669"/>
    <property type="project" value="UniProtKB-KW"/>
</dbReference>
<keyword evidence="2" id="KW-0723">Serine/threonine-protein kinase</keyword>
<dbReference type="Proteomes" id="UP000193529">
    <property type="component" value="Unassembled WGS sequence"/>
</dbReference>
<comment type="caution">
    <text evidence="11">The sequence shown here is derived from an EMBL/GenBank/DDBJ whole genome shotgun (WGS) entry which is preliminary data.</text>
</comment>
<dbReference type="PROSITE" id="PS50011">
    <property type="entry name" value="PROTEIN_KINASE_DOM"/>
    <property type="match status" value="1"/>
</dbReference>
<feature type="domain" description="Protein kinase" evidence="10">
    <location>
        <begin position="4"/>
        <end position="270"/>
    </location>
</feature>
<protein>
    <recommendedName>
        <fullName evidence="1">non-specific serine/threonine protein kinase</fullName>
        <ecNumber evidence="1">2.7.11.1</ecNumber>
    </recommendedName>
</protein>
<dbReference type="GO" id="GO:0005524">
    <property type="term" value="F:ATP binding"/>
    <property type="evidence" value="ECO:0007669"/>
    <property type="project" value="UniProtKB-KW"/>
</dbReference>
<evidence type="ECO:0000313" key="11">
    <source>
        <dbReference type="EMBL" id="ORW23575.1"/>
    </source>
</evidence>
<feature type="region of interest" description="Disordered" evidence="9">
    <location>
        <begin position="388"/>
        <end position="409"/>
    </location>
</feature>
<evidence type="ECO:0000256" key="1">
    <source>
        <dbReference type="ARBA" id="ARBA00012513"/>
    </source>
</evidence>
<keyword evidence="6" id="KW-0067">ATP-binding</keyword>
<dbReference type="PANTHER" id="PTHR43289">
    <property type="entry name" value="MITOGEN-ACTIVATED PROTEIN KINASE KINASE KINASE 20-RELATED"/>
    <property type="match status" value="1"/>
</dbReference>
<evidence type="ECO:0000259" key="10">
    <source>
        <dbReference type="PROSITE" id="PS50011"/>
    </source>
</evidence>
<dbReference type="InterPro" id="IPR008271">
    <property type="entry name" value="Ser/Thr_kinase_AS"/>
</dbReference>
<dbReference type="Gene3D" id="1.10.510.10">
    <property type="entry name" value="Transferase(Phosphotransferase) domain 1"/>
    <property type="match status" value="1"/>
</dbReference>
<evidence type="ECO:0000256" key="7">
    <source>
        <dbReference type="ARBA" id="ARBA00047899"/>
    </source>
</evidence>
<dbReference type="Pfam" id="PF00069">
    <property type="entry name" value="Pkinase"/>
    <property type="match status" value="1"/>
</dbReference>